<dbReference type="Proteomes" id="UP001218218">
    <property type="component" value="Unassembled WGS sequence"/>
</dbReference>
<keyword evidence="3" id="KW-1185">Reference proteome</keyword>
<accession>A0AAD7ER16</accession>
<feature type="region of interest" description="Disordered" evidence="1">
    <location>
        <begin position="113"/>
        <end position="175"/>
    </location>
</feature>
<dbReference type="EMBL" id="JARIHO010000019">
    <property type="protein sequence ID" value="KAJ7347499.1"/>
    <property type="molecule type" value="Genomic_DNA"/>
</dbReference>
<feature type="non-terminal residue" evidence="2">
    <location>
        <position position="175"/>
    </location>
</feature>
<reference evidence="2" key="1">
    <citation type="submission" date="2023-03" db="EMBL/GenBank/DDBJ databases">
        <title>Massive genome expansion in bonnet fungi (Mycena s.s.) driven by repeated elements and novel gene families across ecological guilds.</title>
        <authorList>
            <consortium name="Lawrence Berkeley National Laboratory"/>
            <person name="Harder C.B."/>
            <person name="Miyauchi S."/>
            <person name="Viragh M."/>
            <person name="Kuo A."/>
            <person name="Thoen E."/>
            <person name="Andreopoulos B."/>
            <person name="Lu D."/>
            <person name="Skrede I."/>
            <person name="Drula E."/>
            <person name="Henrissat B."/>
            <person name="Morin E."/>
            <person name="Kohler A."/>
            <person name="Barry K."/>
            <person name="LaButti K."/>
            <person name="Morin E."/>
            <person name="Salamov A."/>
            <person name="Lipzen A."/>
            <person name="Mereny Z."/>
            <person name="Hegedus B."/>
            <person name="Baldrian P."/>
            <person name="Stursova M."/>
            <person name="Weitz H."/>
            <person name="Taylor A."/>
            <person name="Grigoriev I.V."/>
            <person name="Nagy L.G."/>
            <person name="Martin F."/>
            <person name="Kauserud H."/>
        </authorList>
    </citation>
    <scope>NUCLEOTIDE SEQUENCE</scope>
    <source>
        <strain evidence="2">CBHHK002</strain>
    </source>
</reference>
<comment type="caution">
    <text evidence="2">The sequence shown here is derived from an EMBL/GenBank/DDBJ whole genome shotgun (WGS) entry which is preliminary data.</text>
</comment>
<protein>
    <submittedName>
        <fullName evidence="2">Uncharacterized protein</fullName>
    </submittedName>
</protein>
<gene>
    <name evidence="2" type="ORF">DFH08DRAFT_936945</name>
</gene>
<organism evidence="2 3">
    <name type="scientific">Mycena albidolilacea</name>
    <dbReference type="NCBI Taxonomy" id="1033008"/>
    <lineage>
        <taxon>Eukaryota</taxon>
        <taxon>Fungi</taxon>
        <taxon>Dikarya</taxon>
        <taxon>Basidiomycota</taxon>
        <taxon>Agaricomycotina</taxon>
        <taxon>Agaricomycetes</taxon>
        <taxon>Agaricomycetidae</taxon>
        <taxon>Agaricales</taxon>
        <taxon>Marasmiineae</taxon>
        <taxon>Mycenaceae</taxon>
        <taxon>Mycena</taxon>
    </lineage>
</organism>
<dbReference type="AlphaFoldDB" id="A0AAD7ER16"/>
<evidence type="ECO:0000256" key="1">
    <source>
        <dbReference type="SAM" id="MobiDB-lite"/>
    </source>
</evidence>
<name>A0AAD7ER16_9AGAR</name>
<feature type="compositionally biased region" description="Basic and acidic residues" evidence="1">
    <location>
        <begin position="130"/>
        <end position="145"/>
    </location>
</feature>
<evidence type="ECO:0000313" key="2">
    <source>
        <dbReference type="EMBL" id="KAJ7347499.1"/>
    </source>
</evidence>
<feature type="compositionally biased region" description="Basic and acidic residues" evidence="1">
    <location>
        <begin position="164"/>
        <end position="175"/>
    </location>
</feature>
<proteinExistence type="predicted"/>
<sequence length="175" mass="19422">MSWACVTGVTASICVSLHQSSTSILRLAVCSVSPGACSVNPRLSQRRSTPVERRDTAIPLSSLSPQSKSFGVVDDDEHGKSWFKNHKKIVNQAALAQHTGYTRSVMFKLQNHNGIGNKPGKNPDWGFNHKVIDRGRPPTFRHNEPSKYAPTAPSSVNQRQLKKRSADLRRLQRHS</sequence>
<evidence type="ECO:0000313" key="3">
    <source>
        <dbReference type="Proteomes" id="UP001218218"/>
    </source>
</evidence>